<dbReference type="EMBL" id="CAACVS010000266">
    <property type="protein sequence ID" value="VEU40216.1"/>
    <property type="molecule type" value="Genomic_DNA"/>
</dbReference>
<dbReference type="Proteomes" id="UP000291116">
    <property type="component" value="Unassembled WGS sequence"/>
</dbReference>
<evidence type="ECO:0000313" key="2">
    <source>
        <dbReference type="Proteomes" id="UP000291116"/>
    </source>
</evidence>
<accession>A0A448ZDW6</accession>
<dbReference type="AlphaFoldDB" id="A0A448ZDW6"/>
<evidence type="ECO:0000313" key="1">
    <source>
        <dbReference type="EMBL" id="VEU40216.1"/>
    </source>
</evidence>
<reference evidence="1 2" key="1">
    <citation type="submission" date="2019-01" db="EMBL/GenBank/DDBJ databases">
        <authorList>
            <person name="Ferrante I. M."/>
        </authorList>
    </citation>
    <scope>NUCLEOTIDE SEQUENCE [LARGE SCALE GENOMIC DNA]</scope>
    <source>
        <strain evidence="1 2">B856</strain>
    </source>
</reference>
<organism evidence="1 2">
    <name type="scientific">Pseudo-nitzschia multistriata</name>
    <dbReference type="NCBI Taxonomy" id="183589"/>
    <lineage>
        <taxon>Eukaryota</taxon>
        <taxon>Sar</taxon>
        <taxon>Stramenopiles</taxon>
        <taxon>Ochrophyta</taxon>
        <taxon>Bacillariophyta</taxon>
        <taxon>Bacillariophyceae</taxon>
        <taxon>Bacillariophycidae</taxon>
        <taxon>Bacillariales</taxon>
        <taxon>Bacillariaceae</taxon>
        <taxon>Pseudo-nitzschia</taxon>
    </lineage>
</organism>
<keyword evidence="2" id="KW-1185">Reference proteome</keyword>
<protein>
    <submittedName>
        <fullName evidence="1">Uncharacterized protein</fullName>
    </submittedName>
</protein>
<sequence>MISSPSNKSPINFVFVARDDDLRRRVFSISLSLRADEGSGSITKALSSLFTASLSLAEHLSGQSYPSNNRTFMFNF</sequence>
<proteinExistence type="predicted"/>
<gene>
    <name evidence="1" type="ORF">PSNMU_V1.4_AUG-EV-PASAV3_0070930</name>
</gene>
<name>A0A448ZDW6_9STRA</name>